<evidence type="ECO:0000256" key="11">
    <source>
        <dbReference type="PROSITE-ProRule" id="PRU00169"/>
    </source>
</evidence>
<dbReference type="OrthoDB" id="9761263at2"/>
<comment type="catalytic activity">
    <reaction evidence="1">
        <text>ATP + protein L-histidine = ADP + protein N-phospho-L-histidine.</text>
        <dbReference type="EC" id="2.7.13.3"/>
    </reaction>
</comment>
<reference evidence="16" key="1">
    <citation type="submission" date="2017-02" db="EMBL/GenBank/DDBJ databases">
        <authorList>
            <person name="Varghese N."/>
            <person name="Submissions S."/>
        </authorList>
    </citation>
    <scope>NUCLEOTIDE SEQUENCE [LARGE SCALE GENOMIC DNA]</scope>
    <source>
        <strain evidence="16">ATCC BAA-34</strain>
    </source>
</reference>
<evidence type="ECO:0000256" key="2">
    <source>
        <dbReference type="ARBA" id="ARBA00012438"/>
    </source>
</evidence>
<feature type="modified residue" description="4-aspartylphosphate" evidence="11">
    <location>
        <position position="677"/>
    </location>
</feature>
<keyword evidence="12" id="KW-1133">Transmembrane helix</keyword>
<keyword evidence="12" id="KW-0472">Membrane</keyword>
<keyword evidence="16" id="KW-1185">Reference proteome</keyword>
<evidence type="ECO:0000256" key="7">
    <source>
        <dbReference type="ARBA" id="ARBA00022840"/>
    </source>
</evidence>
<evidence type="ECO:0000313" key="15">
    <source>
        <dbReference type="EMBL" id="SJZ80362.1"/>
    </source>
</evidence>
<dbReference type="InterPro" id="IPR004358">
    <property type="entry name" value="Sig_transdc_His_kin-like_C"/>
</dbReference>
<protein>
    <recommendedName>
        <fullName evidence="10">Sensory/regulatory protein RpfC</fullName>
        <ecNumber evidence="2">2.7.13.3</ecNumber>
    </recommendedName>
</protein>
<dbReference type="SUPFAM" id="SSF52172">
    <property type="entry name" value="CheY-like"/>
    <property type="match status" value="1"/>
</dbReference>
<dbReference type="Gene3D" id="1.10.287.130">
    <property type="match status" value="1"/>
</dbReference>
<evidence type="ECO:0000256" key="1">
    <source>
        <dbReference type="ARBA" id="ARBA00000085"/>
    </source>
</evidence>
<dbReference type="PROSITE" id="PS50109">
    <property type="entry name" value="HIS_KIN"/>
    <property type="match status" value="1"/>
</dbReference>
<dbReference type="AlphaFoldDB" id="A0A1T4NMD3"/>
<dbReference type="EC" id="2.7.13.3" evidence="2"/>
<accession>A0A1T4NMD3</accession>
<feature type="transmembrane region" description="Helical" evidence="12">
    <location>
        <begin position="330"/>
        <end position="351"/>
    </location>
</feature>
<dbReference type="Gene3D" id="3.30.565.10">
    <property type="entry name" value="Histidine kinase-like ATPase, C-terminal domain"/>
    <property type="match status" value="1"/>
</dbReference>
<keyword evidence="7" id="KW-0067">ATP-binding</keyword>
<dbReference type="SMART" id="SM00387">
    <property type="entry name" value="HATPase_c"/>
    <property type="match status" value="1"/>
</dbReference>
<feature type="domain" description="Response regulatory" evidence="14">
    <location>
        <begin position="628"/>
        <end position="746"/>
    </location>
</feature>
<dbReference type="SMART" id="SM00448">
    <property type="entry name" value="REC"/>
    <property type="match status" value="1"/>
</dbReference>
<dbReference type="InterPro" id="IPR003661">
    <property type="entry name" value="HisK_dim/P_dom"/>
</dbReference>
<dbReference type="Pfam" id="PF00072">
    <property type="entry name" value="Response_reg"/>
    <property type="match status" value="1"/>
</dbReference>
<dbReference type="InterPro" id="IPR005467">
    <property type="entry name" value="His_kinase_dom"/>
</dbReference>
<dbReference type="GO" id="GO:0005524">
    <property type="term" value="F:ATP binding"/>
    <property type="evidence" value="ECO:0007669"/>
    <property type="project" value="UniProtKB-KW"/>
</dbReference>
<dbReference type="GO" id="GO:0000155">
    <property type="term" value="F:phosphorelay sensor kinase activity"/>
    <property type="evidence" value="ECO:0007669"/>
    <property type="project" value="InterPro"/>
</dbReference>
<evidence type="ECO:0000313" key="16">
    <source>
        <dbReference type="Proteomes" id="UP000190102"/>
    </source>
</evidence>
<sequence length="755" mass="84517">MPDPAAVHCHLNRSILLLMLFCMLQWCISLPPAWAEADHELTLGILTIHSKDEMQQEWQPLAAHLSAALPGHRLRVIFLDHDEMWQALLQRKLDFVLTNASHYIQLREKTKFSGVLATLVRSEGTVALKELGGVVFTRANRDDINRFKDLKDKRIACVNESPGAFGSFHIPMAEFKRAGIALPRKNQLLVTGMPQDLVVQAVLEGKADAGIVRTGVIEKIARQGRLNLADLKIINQQKWPHFPLVCSTRLFPEWAFVALPHVEEDTARRVAATLLAAEHGSPVMQSAFIHGFSTPADYQAAELMMRELRLPPFDRSHFVTISDIWQQYRWWLIGIITASTMILLLTLRLVITISNLNASRRELEQARVAADTANQAKSEFLANMSHEIRTPMNGVIGMTNLLHLTRLTPEQQEYLNNIKTSADNLLSLMNDILDLSKIEAGKTELEYSDFSLRRLVKDVCTMQCSRIRKKHLELHTRFADDLPDLLHGDQLRVKQIMLNLLNNAIKFTEQGSITISALLLSQDADKVIIHITVSDTGIGITPAAMDTIFDPFTQADGSTTRRFGGTGLGLSICRQLSCLMGGRIWAESNVGQGSNFHLELPFGIGSTPPKNTALEPFSIPTRQGPALKILIVEDDEINARLITLMLKRMGHQITVAENGKQAVESTREEAFDCILMDMHMPVMNGSEAVQAIRRQEEQTARHTPVIALTANALRGDRERYLSEGFDSYLTKPLDVELLVEEMTRLSSVSTEQHVS</sequence>
<dbReference type="Gene3D" id="3.40.50.2300">
    <property type="match status" value="1"/>
</dbReference>
<evidence type="ECO:0000256" key="3">
    <source>
        <dbReference type="ARBA" id="ARBA00022553"/>
    </source>
</evidence>
<gene>
    <name evidence="15" type="ORF">SAMN02745119_01692</name>
</gene>
<proteinExistence type="predicted"/>
<dbReference type="EMBL" id="FUWR01000007">
    <property type="protein sequence ID" value="SJZ80362.1"/>
    <property type="molecule type" value="Genomic_DNA"/>
</dbReference>
<evidence type="ECO:0000256" key="4">
    <source>
        <dbReference type="ARBA" id="ARBA00022679"/>
    </source>
</evidence>
<dbReference type="FunFam" id="1.10.287.130:FF:000002">
    <property type="entry name" value="Two-component osmosensing histidine kinase"/>
    <property type="match status" value="1"/>
</dbReference>
<dbReference type="InterPro" id="IPR003594">
    <property type="entry name" value="HATPase_dom"/>
</dbReference>
<dbReference type="SUPFAM" id="SSF47384">
    <property type="entry name" value="Homodimeric domain of signal transducing histidine kinase"/>
    <property type="match status" value="1"/>
</dbReference>
<dbReference type="CDD" id="cd16922">
    <property type="entry name" value="HATPase_EvgS-ArcB-TorS-like"/>
    <property type="match status" value="1"/>
</dbReference>
<dbReference type="PANTHER" id="PTHR45339">
    <property type="entry name" value="HYBRID SIGNAL TRANSDUCTION HISTIDINE KINASE J"/>
    <property type="match status" value="1"/>
</dbReference>
<evidence type="ECO:0000259" key="13">
    <source>
        <dbReference type="PROSITE" id="PS50109"/>
    </source>
</evidence>
<evidence type="ECO:0000256" key="6">
    <source>
        <dbReference type="ARBA" id="ARBA00022777"/>
    </source>
</evidence>
<dbReference type="CDD" id="cd00082">
    <property type="entry name" value="HisKA"/>
    <property type="match status" value="1"/>
</dbReference>
<dbReference type="FunFam" id="3.30.565.10:FF:000010">
    <property type="entry name" value="Sensor histidine kinase RcsC"/>
    <property type="match status" value="1"/>
</dbReference>
<keyword evidence="6 15" id="KW-0418">Kinase</keyword>
<dbReference type="SUPFAM" id="SSF55874">
    <property type="entry name" value="ATPase domain of HSP90 chaperone/DNA topoisomerase II/histidine kinase"/>
    <property type="match status" value="1"/>
</dbReference>
<evidence type="ECO:0000256" key="12">
    <source>
        <dbReference type="SAM" id="Phobius"/>
    </source>
</evidence>
<evidence type="ECO:0000256" key="5">
    <source>
        <dbReference type="ARBA" id="ARBA00022741"/>
    </source>
</evidence>
<comment type="subunit">
    <text evidence="9">At low DSF concentrations, interacts with RpfF.</text>
</comment>
<evidence type="ECO:0000256" key="10">
    <source>
        <dbReference type="ARBA" id="ARBA00068150"/>
    </source>
</evidence>
<dbReference type="CDD" id="cd17546">
    <property type="entry name" value="REC_hyHK_CKI1_RcsC-like"/>
    <property type="match status" value="1"/>
</dbReference>
<dbReference type="Gene3D" id="3.40.190.10">
    <property type="entry name" value="Periplasmic binding protein-like II"/>
    <property type="match status" value="2"/>
</dbReference>
<dbReference type="Pfam" id="PF12974">
    <property type="entry name" value="Phosphonate-bd"/>
    <property type="match status" value="1"/>
</dbReference>
<dbReference type="InterPro" id="IPR011006">
    <property type="entry name" value="CheY-like_superfamily"/>
</dbReference>
<name>A0A1T4NMD3_9BACT</name>
<organism evidence="15 16">
    <name type="scientific">Trichlorobacter thiogenes</name>
    <dbReference type="NCBI Taxonomy" id="115783"/>
    <lineage>
        <taxon>Bacteria</taxon>
        <taxon>Pseudomonadati</taxon>
        <taxon>Thermodesulfobacteriota</taxon>
        <taxon>Desulfuromonadia</taxon>
        <taxon>Geobacterales</taxon>
        <taxon>Geobacteraceae</taxon>
        <taxon>Trichlorobacter</taxon>
    </lineage>
</organism>
<evidence type="ECO:0000259" key="14">
    <source>
        <dbReference type="PROSITE" id="PS50110"/>
    </source>
</evidence>
<dbReference type="InterPro" id="IPR036890">
    <property type="entry name" value="HATPase_C_sf"/>
</dbReference>
<keyword evidence="5" id="KW-0547">Nucleotide-binding</keyword>
<dbReference type="SMART" id="SM00388">
    <property type="entry name" value="HisKA"/>
    <property type="match status" value="1"/>
</dbReference>
<evidence type="ECO:0000256" key="8">
    <source>
        <dbReference type="ARBA" id="ARBA00023012"/>
    </source>
</evidence>
<dbReference type="InterPro" id="IPR036097">
    <property type="entry name" value="HisK_dim/P_sf"/>
</dbReference>
<keyword evidence="8" id="KW-0902">Two-component regulatory system</keyword>
<dbReference type="SUPFAM" id="SSF53850">
    <property type="entry name" value="Periplasmic binding protein-like II"/>
    <property type="match status" value="1"/>
</dbReference>
<dbReference type="Proteomes" id="UP000190102">
    <property type="component" value="Unassembled WGS sequence"/>
</dbReference>
<dbReference type="Pfam" id="PF00512">
    <property type="entry name" value="HisKA"/>
    <property type="match status" value="1"/>
</dbReference>
<evidence type="ECO:0000256" key="9">
    <source>
        <dbReference type="ARBA" id="ARBA00064003"/>
    </source>
</evidence>
<keyword evidence="3 11" id="KW-0597">Phosphoprotein</keyword>
<dbReference type="Pfam" id="PF02518">
    <property type="entry name" value="HATPase_c"/>
    <property type="match status" value="1"/>
</dbReference>
<dbReference type="InterPro" id="IPR001789">
    <property type="entry name" value="Sig_transdc_resp-reg_receiver"/>
</dbReference>
<keyword evidence="12" id="KW-0812">Transmembrane</keyword>
<dbReference type="PROSITE" id="PS50110">
    <property type="entry name" value="RESPONSE_REGULATORY"/>
    <property type="match status" value="1"/>
</dbReference>
<dbReference type="STRING" id="115783.SAMN02745119_01692"/>
<feature type="domain" description="Histidine kinase" evidence="13">
    <location>
        <begin position="383"/>
        <end position="604"/>
    </location>
</feature>
<dbReference type="PRINTS" id="PR00344">
    <property type="entry name" value="BCTRLSENSOR"/>
</dbReference>
<keyword evidence="4" id="KW-0808">Transferase</keyword>
<dbReference type="PANTHER" id="PTHR45339:SF1">
    <property type="entry name" value="HYBRID SIGNAL TRANSDUCTION HISTIDINE KINASE J"/>
    <property type="match status" value="1"/>
</dbReference>